<dbReference type="Pfam" id="PF00076">
    <property type="entry name" value="RRM_1"/>
    <property type="match status" value="1"/>
</dbReference>
<dbReference type="PANTHER" id="PTHR23236">
    <property type="entry name" value="EUKARYOTIC TRANSLATION INITIATION FACTOR 4B/4H"/>
    <property type="match status" value="1"/>
</dbReference>
<reference evidence="4 5" key="1">
    <citation type="submission" date="2021-09" db="EMBL/GenBank/DDBJ databases">
        <title>Genomic insights and catalytic innovation underlie evolution of tropane alkaloids biosynthesis.</title>
        <authorList>
            <person name="Wang Y.-J."/>
            <person name="Tian T."/>
            <person name="Huang J.-P."/>
            <person name="Huang S.-X."/>
        </authorList>
    </citation>
    <scope>NUCLEOTIDE SEQUENCE [LARGE SCALE GENOMIC DNA]</scope>
    <source>
        <strain evidence="4">KIB-2018</strain>
        <tissue evidence="4">Leaf</tissue>
    </source>
</reference>
<dbReference type="AlphaFoldDB" id="A0AAV8U542"/>
<evidence type="ECO:0000313" key="5">
    <source>
        <dbReference type="Proteomes" id="UP001159364"/>
    </source>
</evidence>
<evidence type="ECO:0000256" key="1">
    <source>
        <dbReference type="ARBA" id="ARBA00022884"/>
    </source>
</evidence>
<proteinExistence type="predicted"/>
<evidence type="ECO:0000256" key="2">
    <source>
        <dbReference type="PROSITE-ProRule" id="PRU00176"/>
    </source>
</evidence>
<protein>
    <recommendedName>
        <fullName evidence="3">RRM domain-containing protein</fullName>
    </recommendedName>
</protein>
<keyword evidence="1 2" id="KW-0694">RNA-binding</keyword>
<dbReference type="InterPro" id="IPR035979">
    <property type="entry name" value="RBD_domain_sf"/>
</dbReference>
<dbReference type="SMART" id="SM00360">
    <property type="entry name" value="RRM"/>
    <property type="match status" value="1"/>
</dbReference>
<dbReference type="Gene3D" id="3.30.70.330">
    <property type="match status" value="1"/>
</dbReference>
<name>A0AAV8U542_9ROSI</name>
<dbReference type="PANTHER" id="PTHR23236:SF102">
    <property type="entry name" value="POLYADENYLATE-BINDING PROTEIN 2-RELATED"/>
    <property type="match status" value="1"/>
</dbReference>
<evidence type="ECO:0000259" key="3">
    <source>
        <dbReference type="PROSITE" id="PS50102"/>
    </source>
</evidence>
<keyword evidence="5" id="KW-1185">Reference proteome</keyword>
<gene>
    <name evidence="4" type="ORF">K2173_012717</name>
</gene>
<sequence>MCKNFNLCAYGGPLMHKYSLEIKRSTRRAVHDVASCRNGFCPKIKCQPYIRDHTPSSFQKSPIQYDADLAFLSRSVNVSDVDYACTVEEVQQHFQSCGTINRPKGFAFVEFHEVEAVQEALLLNEPELHGRQLKVLTKRTNAPGMKQYRPRHFNPYMGYRSRRPYAPSYFYSPYGYG</sequence>
<dbReference type="Proteomes" id="UP001159364">
    <property type="component" value="Linkage Group LG01"/>
</dbReference>
<dbReference type="InterPro" id="IPR000504">
    <property type="entry name" value="RRM_dom"/>
</dbReference>
<evidence type="ECO:0000313" key="4">
    <source>
        <dbReference type="EMBL" id="KAJ8774411.1"/>
    </source>
</evidence>
<dbReference type="SUPFAM" id="SSF54928">
    <property type="entry name" value="RNA-binding domain, RBD"/>
    <property type="match status" value="1"/>
</dbReference>
<organism evidence="4 5">
    <name type="scientific">Erythroxylum novogranatense</name>
    <dbReference type="NCBI Taxonomy" id="1862640"/>
    <lineage>
        <taxon>Eukaryota</taxon>
        <taxon>Viridiplantae</taxon>
        <taxon>Streptophyta</taxon>
        <taxon>Embryophyta</taxon>
        <taxon>Tracheophyta</taxon>
        <taxon>Spermatophyta</taxon>
        <taxon>Magnoliopsida</taxon>
        <taxon>eudicotyledons</taxon>
        <taxon>Gunneridae</taxon>
        <taxon>Pentapetalae</taxon>
        <taxon>rosids</taxon>
        <taxon>fabids</taxon>
        <taxon>Malpighiales</taxon>
        <taxon>Erythroxylaceae</taxon>
        <taxon>Erythroxylum</taxon>
    </lineage>
</organism>
<dbReference type="EMBL" id="JAIWQS010000001">
    <property type="protein sequence ID" value="KAJ8774411.1"/>
    <property type="molecule type" value="Genomic_DNA"/>
</dbReference>
<dbReference type="InterPro" id="IPR012677">
    <property type="entry name" value="Nucleotide-bd_a/b_plait_sf"/>
</dbReference>
<accession>A0AAV8U542</accession>
<feature type="domain" description="RRM" evidence="3">
    <location>
        <begin position="74"/>
        <end position="140"/>
    </location>
</feature>
<comment type="caution">
    <text evidence="4">The sequence shown here is derived from an EMBL/GenBank/DDBJ whole genome shotgun (WGS) entry which is preliminary data.</text>
</comment>
<dbReference type="GO" id="GO:0008143">
    <property type="term" value="F:poly(A) binding"/>
    <property type="evidence" value="ECO:0007669"/>
    <property type="project" value="TreeGrafter"/>
</dbReference>
<dbReference type="PROSITE" id="PS50102">
    <property type="entry name" value="RRM"/>
    <property type="match status" value="1"/>
</dbReference>